<proteinExistence type="predicted"/>
<protein>
    <submittedName>
        <fullName evidence="2">Uncharacterized protein</fullName>
    </submittedName>
</protein>
<name>A0AAN9KU07_CANGL</name>
<dbReference type="Proteomes" id="UP001367508">
    <property type="component" value="Unassembled WGS sequence"/>
</dbReference>
<evidence type="ECO:0000313" key="2">
    <source>
        <dbReference type="EMBL" id="KAK7323592.1"/>
    </source>
</evidence>
<sequence>MCPSSFLTSSSSAVGEFGMRDSLAKGGYDFCVANSDKRGAPNRRETDRPLRKEERTIRSGEPLLVFRNRDEDSLDPIENSPSPSFLKPQKKDPSSF</sequence>
<dbReference type="AlphaFoldDB" id="A0AAN9KU07"/>
<evidence type="ECO:0000313" key="3">
    <source>
        <dbReference type="Proteomes" id="UP001367508"/>
    </source>
</evidence>
<dbReference type="EMBL" id="JAYMYQ010000006">
    <property type="protein sequence ID" value="KAK7323592.1"/>
    <property type="molecule type" value="Genomic_DNA"/>
</dbReference>
<comment type="caution">
    <text evidence="2">The sequence shown here is derived from an EMBL/GenBank/DDBJ whole genome shotgun (WGS) entry which is preliminary data.</text>
</comment>
<evidence type="ECO:0000256" key="1">
    <source>
        <dbReference type="SAM" id="MobiDB-lite"/>
    </source>
</evidence>
<feature type="region of interest" description="Disordered" evidence="1">
    <location>
        <begin position="33"/>
        <end position="96"/>
    </location>
</feature>
<accession>A0AAN9KU07</accession>
<feature type="compositionally biased region" description="Basic and acidic residues" evidence="1">
    <location>
        <begin position="35"/>
        <end position="58"/>
    </location>
</feature>
<organism evidence="2 3">
    <name type="scientific">Canavalia gladiata</name>
    <name type="common">Sword bean</name>
    <name type="synonym">Dolichos gladiatus</name>
    <dbReference type="NCBI Taxonomy" id="3824"/>
    <lineage>
        <taxon>Eukaryota</taxon>
        <taxon>Viridiplantae</taxon>
        <taxon>Streptophyta</taxon>
        <taxon>Embryophyta</taxon>
        <taxon>Tracheophyta</taxon>
        <taxon>Spermatophyta</taxon>
        <taxon>Magnoliopsida</taxon>
        <taxon>eudicotyledons</taxon>
        <taxon>Gunneridae</taxon>
        <taxon>Pentapetalae</taxon>
        <taxon>rosids</taxon>
        <taxon>fabids</taxon>
        <taxon>Fabales</taxon>
        <taxon>Fabaceae</taxon>
        <taxon>Papilionoideae</taxon>
        <taxon>50 kb inversion clade</taxon>
        <taxon>NPAAA clade</taxon>
        <taxon>indigoferoid/millettioid clade</taxon>
        <taxon>Phaseoleae</taxon>
        <taxon>Canavalia</taxon>
    </lineage>
</organism>
<gene>
    <name evidence="2" type="ORF">VNO77_27069</name>
</gene>
<keyword evidence="3" id="KW-1185">Reference proteome</keyword>
<reference evidence="2 3" key="1">
    <citation type="submission" date="2024-01" db="EMBL/GenBank/DDBJ databases">
        <title>The genomes of 5 underutilized Papilionoideae crops provide insights into root nodulation and disease resistanc.</title>
        <authorList>
            <person name="Jiang F."/>
        </authorList>
    </citation>
    <scope>NUCLEOTIDE SEQUENCE [LARGE SCALE GENOMIC DNA]</scope>
    <source>
        <strain evidence="2">LVBAO_FW01</strain>
        <tissue evidence="2">Leaves</tissue>
    </source>
</reference>